<proteinExistence type="predicted"/>
<evidence type="ECO:0000313" key="2">
    <source>
        <dbReference type="Proteomes" id="UP000030671"/>
    </source>
</evidence>
<accession>W4KI15</accession>
<reference evidence="1 2" key="1">
    <citation type="journal article" date="2012" name="New Phytol.">
        <title>Insight into trade-off between wood decay and parasitism from the genome of a fungal forest pathogen.</title>
        <authorList>
            <person name="Olson A."/>
            <person name="Aerts A."/>
            <person name="Asiegbu F."/>
            <person name="Belbahri L."/>
            <person name="Bouzid O."/>
            <person name="Broberg A."/>
            <person name="Canback B."/>
            <person name="Coutinho P.M."/>
            <person name="Cullen D."/>
            <person name="Dalman K."/>
            <person name="Deflorio G."/>
            <person name="van Diepen L.T."/>
            <person name="Dunand C."/>
            <person name="Duplessis S."/>
            <person name="Durling M."/>
            <person name="Gonthier P."/>
            <person name="Grimwood J."/>
            <person name="Fossdal C.G."/>
            <person name="Hansson D."/>
            <person name="Henrissat B."/>
            <person name="Hietala A."/>
            <person name="Himmelstrand K."/>
            <person name="Hoffmeister D."/>
            <person name="Hogberg N."/>
            <person name="James T.Y."/>
            <person name="Karlsson M."/>
            <person name="Kohler A."/>
            <person name="Kues U."/>
            <person name="Lee Y.H."/>
            <person name="Lin Y.C."/>
            <person name="Lind M."/>
            <person name="Lindquist E."/>
            <person name="Lombard V."/>
            <person name="Lucas S."/>
            <person name="Lunden K."/>
            <person name="Morin E."/>
            <person name="Murat C."/>
            <person name="Park J."/>
            <person name="Raffaello T."/>
            <person name="Rouze P."/>
            <person name="Salamov A."/>
            <person name="Schmutz J."/>
            <person name="Solheim H."/>
            <person name="Stahlberg J."/>
            <person name="Velez H."/>
            <person name="de Vries R.P."/>
            <person name="Wiebenga A."/>
            <person name="Woodward S."/>
            <person name="Yakovlev I."/>
            <person name="Garbelotto M."/>
            <person name="Martin F."/>
            <person name="Grigoriev I.V."/>
            <person name="Stenlid J."/>
        </authorList>
    </citation>
    <scope>NUCLEOTIDE SEQUENCE [LARGE SCALE GENOMIC DNA]</scope>
    <source>
        <strain evidence="1 2">TC 32-1</strain>
    </source>
</reference>
<organism evidence="1 2">
    <name type="scientific">Heterobasidion irregulare (strain TC 32-1)</name>
    <dbReference type="NCBI Taxonomy" id="747525"/>
    <lineage>
        <taxon>Eukaryota</taxon>
        <taxon>Fungi</taxon>
        <taxon>Dikarya</taxon>
        <taxon>Basidiomycota</taxon>
        <taxon>Agaricomycotina</taxon>
        <taxon>Agaricomycetes</taxon>
        <taxon>Russulales</taxon>
        <taxon>Bondarzewiaceae</taxon>
        <taxon>Heterobasidion</taxon>
        <taxon>Heterobasidion annosum species complex</taxon>
    </lineage>
</organism>
<dbReference type="EMBL" id="KI925456">
    <property type="protein sequence ID" value="ETW84960.1"/>
    <property type="molecule type" value="Genomic_DNA"/>
</dbReference>
<keyword evidence="2" id="KW-1185">Reference proteome</keyword>
<dbReference type="HOGENOM" id="CLU_1835416_0_0_1"/>
<dbReference type="InParanoid" id="W4KI15"/>
<name>W4KI15_HETIT</name>
<dbReference type="RefSeq" id="XP_009544581.1">
    <property type="nucleotide sequence ID" value="XM_009546286.1"/>
</dbReference>
<dbReference type="KEGG" id="hir:HETIRDRAFT_149270"/>
<sequence length="140" mass="15633">MAYQRIIVAGQISRSFYYGSIPAHVWLSGDPVPPFSALMLLTAAPAVLFLSCCPPGVSCLFSSHVVSFVDLTHGHCYDPMQHNHFVVPLFTLPRPAETPPSLHSRHVSTRPRSCLTCALRLCTKHRKYHATRTSVHRRGR</sequence>
<gene>
    <name evidence="1" type="ORF">HETIRDRAFT_149270</name>
</gene>
<evidence type="ECO:0000313" key="1">
    <source>
        <dbReference type="EMBL" id="ETW84960.1"/>
    </source>
</evidence>
<dbReference type="GeneID" id="20667335"/>
<dbReference type="Proteomes" id="UP000030671">
    <property type="component" value="Unassembled WGS sequence"/>
</dbReference>
<dbReference type="AlphaFoldDB" id="W4KI15"/>
<protein>
    <submittedName>
        <fullName evidence="1">Uncharacterized protein</fullName>
    </submittedName>
</protein>